<feature type="domain" description="EthD" evidence="2">
    <location>
        <begin position="61"/>
        <end position="159"/>
    </location>
</feature>
<dbReference type="InterPro" id="IPR011008">
    <property type="entry name" value="Dimeric_a/b-barrel"/>
</dbReference>
<comment type="similarity">
    <text evidence="1">Belongs to the tpcK family.</text>
</comment>
<dbReference type="AlphaFoldDB" id="A0A9W9CJU1"/>
<dbReference type="Gene3D" id="3.30.70.100">
    <property type="match status" value="1"/>
</dbReference>
<comment type="caution">
    <text evidence="3">The sequence shown here is derived from an EMBL/GenBank/DDBJ whole genome shotgun (WGS) entry which is preliminary data.</text>
</comment>
<keyword evidence="4" id="KW-1185">Reference proteome</keyword>
<dbReference type="SUPFAM" id="SSF54909">
    <property type="entry name" value="Dimeric alpha+beta barrel"/>
    <property type="match status" value="1"/>
</dbReference>
<organism evidence="3 4">
    <name type="scientific">Neocucurbitaria cava</name>
    <dbReference type="NCBI Taxonomy" id="798079"/>
    <lineage>
        <taxon>Eukaryota</taxon>
        <taxon>Fungi</taxon>
        <taxon>Dikarya</taxon>
        <taxon>Ascomycota</taxon>
        <taxon>Pezizomycotina</taxon>
        <taxon>Dothideomycetes</taxon>
        <taxon>Pleosporomycetidae</taxon>
        <taxon>Pleosporales</taxon>
        <taxon>Pleosporineae</taxon>
        <taxon>Cucurbitariaceae</taxon>
        <taxon>Neocucurbitaria</taxon>
    </lineage>
</organism>
<dbReference type="Pfam" id="PF07110">
    <property type="entry name" value="EthD"/>
    <property type="match status" value="1"/>
</dbReference>
<name>A0A9W9CJU1_9PLEO</name>
<dbReference type="EMBL" id="JAPEUY010000015">
    <property type="protein sequence ID" value="KAJ4365903.1"/>
    <property type="molecule type" value="Genomic_DNA"/>
</dbReference>
<protein>
    <recommendedName>
        <fullName evidence="2">EthD domain-containing protein</fullName>
    </recommendedName>
</protein>
<sequence>MSTNDTNDDAAAAGAATTTTVCDASPCPNHDTHQYHFNELSLGTGSNEQPYFRALVFFNKQPGLTDEFFHSHWKSVHADLTMQVQDTGVNVVRYVQFHQEAQHKLAMQPLLEASGGSMQIAPYDGCAEFHAESAEKFTAFMKDVYAASHLVGCGKRFVDLVKGYHVMVGYDNLIFGPAVPGAGGDGIAVGDSRLNVSGKRDEEE</sequence>
<proteinExistence type="inferred from homology"/>
<gene>
    <name evidence="3" type="ORF">N0V83_008525</name>
</gene>
<dbReference type="InterPro" id="IPR009799">
    <property type="entry name" value="EthD_dom"/>
</dbReference>
<dbReference type="OrthoDB" id="3454835at2759"/>
<evidence type="ECO:0000313" key="4">
    <source>
        <dbReference type="Proteomes" id="UP001140560"/>
    </source>
</evidence>
<evidence type="ECO:0000256" key="1">
    <source>
        <dbReference type="ARBA" id="ARBA00005986"/>
    </source>
</evidence>
<dbReference type="Proteomes" id="UP001140560">
    <property type="component" value="Unassembled WGS sequence"/>
</dbReference>
<dbReference type="GO" id="GO:0016491">
    <property type="term" value="F:oxidoreductase activity"/>
    <property type="evidence" value="ECO:0007669"/>
    <property type="project" value="InterPro"/>
</dbReference>
<reference evidence="3" key="1">
    <citation type="submission" date="2022-10" db="EMBL/GenBank/DDBJ databases">
        <title>Tapping the CABI collections for fungal endophytes: first genome assemblies for Collariella, Neodidymelliopsis, Ascochyta clinopodiicola, Didymella pomorum, Didymosphaeria variabile, Neocosmospora piperis and Neocucurbitaria cava.</title>
        <authorList>
            <person name="Hill R."/>
        </authorList>
    </citation>
    <scope>NUCLEOTIDE SEQUENCE</scope>
    <source>
        <strain evidence="3">IMI 356814</strain>
    </source>
</reference>
<evidence type="ECO:0000313" key="3">
    <source>
        <dbReference type="EMBL" id="KAJ4365903.1"/>
    </source>
</evidence>
<evidence type="ECO:0000259" key="2">
    <source>
        <dbReference type="Pfam" id="PF07110"/>
    </source>
</evidence>
<accession>A0A9W9CJU1</accession>